<keyword evidence="3 8" id="KW-0812">Transmembrane</keyword>
<evidence type="ECO:0000256" key="3">
    <source>
        <dbReference type="ARBA" id="ARBA00022692"/>
    </source>
</evidence>
<reference evidence="9" key="1">
    <citation type="submission" date="2022-01" db="EMBL/GenBank/DDBJ databases">
        <authorList>
            <person name="King R."/>
        </authorList>
    </citation>
    <scope>NUCLEOTIDE SEQUENCE</scope>
</reference>
<keyword evidence="5 8" id="KW-0472">Membrane</keyword>
<evidence type="ECO:0000313" key="9">
    <source>
        <dbReference type="EMBL" id="CAG9766673.1"/>
    </source>
</evidence>
<gene>
    <name evidence="9" type="ORF">CEUTPL_LOCUS7249</name>
</gene>
<evidence type="ECO:0000256" key="8">
    <source>
        <dbReference type="SAM" id="Phobius"/>
    </source>
</evidence>
<evidence type="ECO:0000256" key="2">
    <source>
        <dbReference type="ARBA" id="ARBA00022475"/>
    </source>
</evidence>
<feature type="transmembrane region" description="Helical" evidence="8">
    <location>
        <begin position="468"/>
        <end position="497"/>
    </location>
</feature>
<keyword evidence="4 8" id="KW-1133">Transmembrane helix</keyword>
<dbReference type="AlphaFoldDB" id="A0A9N9MP59"/>
<evidence type="ECO:0000256" key="6">
    <source>
        <dbReference type="ARBA" id="ARBA00023170"/>
    </source>
</evidence>
<keyword evidence="6" id="KW-0675">Receptor</keyword>
<evidence type="ECO:0000256" key="1">
    <source>
        <dbReference type="ARBA" id="ARBA00004651"/>
    </source>
</evidence>
<keyword evidence="2" id="KW-1003">Cell membrane</keyword>
<name>A0A9N9MP59_9CUCU</name>
<dbReference type="Proteomes" id="UP001152799">
    <property type="component" value="Chromosome 3"/>
</dbReference>
<keyword evidence="10" id="KW-1185">Reference proteome</keyword>
<evidence type="ECO:0000256" key="4">
    <source>
        <dbReference type="ARBA" id="ARBA00022989"/>
    </source>
</evidence>
<feature type="transmembrane region" description="Helical" evidence="8">
    <location>
        <begin position="251"/>
        <end position="269"/>
    </location>
</feature>
<evidence type="ECO:0000313" key="10">
    <source>
        <dbReference type="Proteomes" id="UP001152799"/>
    </source>
</evidence>
<evidence type="ECO:0000256" key="7">
    <source>
        <dbReference type="ARBA" id="ARBA00023180"/>
    </source>
</evidence>
<evidence type="ECO:0008006" key="11">
    <source>
        <dbReference type="Google" id="ProtNLM"/>
    </source>
</evidence>
<organism evidence="9 10">
    <name type="scientific">Ceutorhynchus assimilis</name>
    <name type="common">cabbage seed weevil</name>
    <dbReference type="NCBI Taxonomy" id="467358"/>
    <lineage>
        <taxon>Eukaryota</taxon>
        <taxon>Metazoa</taxon>
        <taxon>Ecdysozoa</taxon>
        <taxon>Arthropoda</taxon>
        <taxon>Hexapoda</taxon>
        <taxon>Insecta</taxon>
        <taxon>Pterygota</taxon>
        <taxon>Neoptera</taxon>
        <taxon>Endopterygota</taxon>
        <taxon>Coleoptera</taxon>
        <taxon>Polyphaga</taxon>
        <taxon>Cucujiformia</taxon>
        <taxon>Curculionidae</taxon>
        <taxon>Ceutorhynchinae</taxon>
        <taxon>Ceutorhynchus</taxon>
    </lineage>
</organism>
<keyword evidence="7" id="KW-0325">Glycoprotein</keyword>
<sequence>MKQNIRYQTLTKSCTIFEQYYQPQYYTVIANLDCNFEEFLGKALTTNLVTFPNVWIILGDINIAKNEKYYIPLNSLFIFPKIQQNETELITIYRINKNFTEFNEQTIGTWSGNCQLLANFSILRTRINFKGALFRASYVLTHNSTMKHFTDYREKHLDNFTKINYILFSFIADLLNATHIRRIVNTWGWENENDKGVIRFSPGMFQELVYDYADVSGTVAFSSPFRLRYFKFIFAPLKDFAIRFVFRAPPLAYYTNLFVLPFDTMIAIMCQMEFYHEPKSASGKIATFVTLITFTFIYTAFSARIVLLLQSNTNQIDDLNSLYNTNFDFGVEDQVYHKHYFSHPTDRTIEYWRKRVNDNKIKTATGGKFYSAEKGIVMMRDSYFAFGLEQTVASYLIDKSFSSNEKCSLLFVENIYKAFVPYLLMPKNSTYLEFVLVSFRRLTETGLFNGEYRRCFNQKPRCKGKESIFLSVGLIEVYFPFAVFGCGIFMSLALMLLEIFAHNYLKVRCCL</sequence>
<dbReference type="EMBL" id="OU892279">
    <property type="protein sequence ID" value="CAG9766673.1"/>
    <property type="molecule type" value="Genomic_DNA"/>
</dbReference>
<dbReference type="PANTHER" id="PTHR42643:SF33">
    <property type="entry name" value="GLUTAMATE RECEPTOR 2-LIKE PROTEIN"/>
    <property type="match status" value="1"/>
</dbReference>
<evidence type="ECO:0000256" key="5">
    <source>
        <dbReference type="ARBA" id="ARBA00023136"/>
    </source>
</evidence>
<feature type="transmembrane region" description="Helical" evidence="8">
    <location>
        <begin position="281"/>
        <end position="301"/>
    </location>
</feature>
<dbReference type="InterPro" id="IPR052192">
    <property type="entry name" value="Insect_Ionotropic_Sensory_Rcpt"/>
</dbReference>
<dbReference type="PANTHER" id="PTHR42643">
    <property type="entry name" value="IONOTROPIC RECEPTOR 20A-RELATED"/>
    <property type="match status" value="1"/>
</dbReference>
<dbReference type="Gene3D" id="3.40.190.10">
    <property type="entry name" value="Periplasmic binding protein-like II"/>
    <property type="match status" value="1"/>
</dbReference>
<accession>A0A9N9MP59</accession>
<proteinExistence type="predicted"/>
<dbReference type="GO" id="GO:0005886">
    <property type="term" value="C:plasma membrane"/>
    <property type="evidence" value="ECO:0007669"/>
    <property type="project" value="UniProtKB-SubCell"/>
</dbReference>
<dbReference type="SUPFAM" id="SSF53850">
    <property type="entry name" value="Periplasmic binding protein-like II"/>
    <property type="match status" value="1"/>
</dbReference>
<comment type="subcellular location">
    <subcellularLocation>
        <location evidence="1">Cell membrane</location>
        <topology evidence="1">Multi-pass membrane protein</topology>
    </subcellularLocation>
</comment>
<protein>
    <recommendedName>
        <fullName evidence="11">Ionotropic receptor</fullName>
    </recommendedName>
</protein>
<dbReference type="OrthoDB" id="6117597at2759"/>